<proteinExistence type="predicted"/>
<dbReference type="SUPFAM" id="SSF52058">
    <property type="entry name" value="L domain-like"/>
    <property type="match status" value="1"/>
</dbReference>
<accession>A0A1V0SD91</accession>
<protein>
    <submittedName>
        <fullName evidence="1">Uncharacterized protein</fullName>
    </submittedName>
</protein>
<gene>
    <name evidence="1" type="ORF">Indivirus_2_56</name>
</gene>
<dbReference type="EMBL" id="KY684086">
    <property type="protein sequence ID" value="ARF09677.1"/>
    <property type="molecule type" value="Genomic_DNA"/>
</dbReference>
<sequence>MTRKCHNDEKSNYDRIRKRKMNVCKLNACKANVKDLHADNANVKDLHADNANVKDLHADNANVKDLHADNANVKDLNADNANVKDLNADNANVKDLNACNANVKDLNSCNANVKDLNSCNANVKDLNACNANVKDLNADNANVKDLHACNANVKDLNACNANVKDLHAENANVKDLHADNANVKDLHACNANIKDLHADNANVKDLNACNANIKDLHADNANVKDLNTCNAKVKDLTVENIYGNAVFKDIPKIVRVPTDKPTLNDALTYVFTSDDIKAFRIILETQGPHAMAARLYNNDLSYLSIEAETNTDNMGMYYGHLASAFGVLANKNEVDITKSGRGPFSIALSNSDTTITVSGTSIMGPNPVPPAGGPACIPYPNAFIGTGGISPDFSDLLAGDTIRWFSTSTNVVTELTIASVSGNTITLTTAVPTPVTRGDGFSVKPRASITLGVGPLLPELIISGVLELTGLYFPAVAPLGSFPAIIIAEGKNHTNLKQCLFETSYATGSTITYAFGPNTFMDSTNGVSQAKLVCNAGGNVLAFGQTFVGKFSGFEGFSSNVHTICFTTYIGCDRGATHRLSGSKHDFNDFIKCKIGVLAENASRPSQASWFWHCNTAIKLSLGSSFENVPPSSVGFPDLPMIIQGDPTDSTTIGVDLSYNSQLNCPILRMCDVATHGIIDGVIVTTFPDVFPPSRTLVSDTSAPNTSYGVRNSGVVYDIFTGGSCGCP</sequence>
<organism evidence="1">
    <name type="scientific">Indivirus ILV1</name>
    <dbReference type="NCBI Taxonomy" id="1977633"/>
    <lineage>
        <taxon>Viruses</taxon>
        <taxon>Varidnaviria</taxon>
        <taxon>Bamfordvirae</taxon>
        <taxon>Nucleocytoviricota</taxon>
        <taxon>Megaviricetes</taxon>
        <taxon>Imitervirales</taxon>
        <taxon>Mimiviridae</taxon>
        <taxon>Klosneuvirinae</taxon>
        <taxon>Indivirus</taxon>
    </lineage>
</organism>
<reference evidence="1" key="1">
    <citation type="journal article" date="2017" name="Science">
        <title>Giant viruses with an expanded complement of translation system components.</title>
        <authorList>
            <person name="Schulz F."/>
            <person name="Yutin N."/>
            <person name="Ivanova N.N."/>
            <person name="Ortega D.R."/>
            <person name="Lee T.K."/>
            <person name="Vierheilig J."/>
            <person name="Daims H."/>
            <person name="Horn M."/>
            <person name="Wagner M."/>
            <person name="Jensen G.J."/>
            <person name="Kyrpides N.C."/>
            <person name="Koonin E.V."/>
            <person name="Woyke T."/>
        </authorList>
    </citation>
    <scope>NUCLEOTIDE SEQUENCE</scope>
    <source>
        <strain evidence="1">ILV1</strain>
    </source>
</reference>
<evidence type="ECO:0000313" key="1">
    <source>
        <dbReference type="EMBL" id="ARF09677.1"/>
    </source>
</evidence>
<name>A0A1V0SD91_9VIRU</name>
<dbReference type="InterPro" id="IPR032675">
    <property type="entry name" value="LRR_dom_sf"/>
</dbReference>
<dbReference type="Gene3D" id="3.80.10.10">
    <property type="entry name" value="Ribonuclease Inhibitor"/>
    <property type="match status" value="1"/>
</dbReference>